<proteinExistence type="predicted"/>
<evidence type="ECO:0000313" key="3">
    <source>
        <dbReference type="Proteomes" id="UP001153269"/>
    </source>
</evidence>
<name>A0A9N7UV37_PLEPL</name>
<accession>A0A9N7UV37</accession>
<evidence type="ECO:0000256" key="1">
    <source>
        <dbReference type="SAM" id="MobiDB-lite"/>
    </source>
</evidence>
<feature type="region of interest" description="Disordered" evidence="1">
    <location>
        <begin position="80"/>
        <end position="115"/>
    </location>
</feature>
<dbReference type="Proteomes" id="UP001153269">
    <property type="component" value="Unassembled WGS sequence"/>
</dbReference>
<comment type="caution">
    <text evidence="2">The sequence shown here is derived from an EMBL/GenBank/DDBJ whole genome shotgun (WGS) entry which is preliminary data.</text>
</comment>
<dbReference type="EMBL" id="CADEAL010001946">
    <property type="protein sequence ID" value="CAB1436832.1"/>
    <property type="molecule type" value="Genomic_DNA"/>
</dbReference>
<reference evidence="2" key="1">
    <citation type="submission" date="2020-03" db="EMBL/GenBank/DDBJ databases">
        <authorList>
            <person name="Weist P."/>
        </authorList>
    </citation>
    <scope>NUCLEOTIDE SEQUENCE</scope>
</reference>
<keyword evidence="3" id="KW-1185">Reference proteome</keyword>
<dbReference type="AlphaFoldDB" id="A0A9N7UV37"/>
<protein>
    <submittedName>
        <fullName evidence="2">Uncharacterized protein</fullName>
    </submittedName>
</protein>
<evidence type="ECO:0000313" key="2">
    <source>
        <dbReference type="EMBL" id="CAB1436832.1"/>
    </source>
</evidence>
<organism evidence="2 3">
    <name type="scientific">Pleuronectes platessa</name>
    <name type="common">European plaice</name>
    <dbReference type="NCBI Taxonomy" id="8262"/>
    <lineage>
        <taxon>Eukaryota</taxon>
        <taxon>Metazoa</taxon>
        <taxon>Chordata</taxon>
        <taxon>Craniata</taxon>
        <taxon>Vertebrata</taxon>
        <taxon>Euteleostomi</taxon>
        <taxon>Actinopterygii</taxon>
        <taxon>Neopterygii</taxon>
        <taxon>Teleostei</taxon>
        <taxon>Neoteleostei</taxon>
        <taxon>Acanthomorphata</taxon>
        <taxon>Carangaria</taxon>
        <taxon>Pleuronectiformes</taxon>
        <taxon>Pleuronectoidei</taxon>
        <taxon>Pleuronectidae</taxon>
        <taxon>Pleuronectes</taxon>
    </lineage>
</organism>
<sequence>MHTGEDKQRVIAMKERKERWVDERRRGRRGASELFVALLALAFSPPRLPNDGMTFPPRPGLQRHSQREVRTHLLAKHFTALSSPPPLPPLASDLNPASEERGSPRVVSFIQALKT</sequence>
<gene>
    <name evidence="2" type="ORF">PLEPLA_LOCUS24865</name>
</gene>